<dbReference type="EMBL" id="JAGKQQ010000001">
    <property type="protein sequence ID" value="MBP3957570.1"/>
    <property type="molecule type" value="Genomic_DNA"/>
</dbReference>
<dbReference type="InterPro" id="IPR051011">
    <property type="entry name" value="Metal_resp_trans_reg"/>
</dbReference>
<name>A0ABS5BV94_9BACT</name>
<dbReference type="NCBIfam" id="NF033788">
    <property type="entry name" value="HTH_metalloreg"/>
    <property type="match status" value="1"/>
</dbReference>
<organism evidence="5 6">
    <name type="scientific">Gemmata palustris</name>
    <dbReference type="NCBI Taxonomy" id="2822762"/>
    <lineage>
        <taxon>Bacteria</taxon>
        <taxon>Pseudomonadati</taxon>
        <taxon>Planctomycetota</taxon>
        <taxon>Planctomycetia</taxon>
        <taxon>Gemmatales</taxon>
        <taxon>Gemmataceae</taxon>
        <taxon>Gemmata</taxon>
    </lineage>
</organism>
<dbReference type="Proteomes" id="UP000676565">
    <property type="component" value="Unassembled WGS sequence"/>
</dbReference>
<keyword evidence="3" id="KW-0804">Transcription</keyword>
<evidence type="ECO:0000256" key="1">
    <source>
        <dbReference type="ARBA" id="ARBA00023015"/>
    </source>
</evidence>
<proteinExistence type="predicted"/>
<reference evidence="5 6" key="1">
    <citation type="submission" date="2021-04" db="EMBL/GenBank/DDBJ databases">
        <authorList>
            <person name="Ivanova A."/>
        </authorList>
    </citation>
    <scope>NUCLEOTIDE SEQUENCE [LARGE SCALE GENOMIC DNA]</scope>
    <source>
        <strain evidence="5 6">G18</strain>
    </source>
</reference>
<dbReference type="InterPro" id="IPR001845">
    <property type="entry name" value="HTH_ArsR_DNA-bd_dom"/>
</dbReference>
<dbReference type="SUPFAM" id="SSF46785">
    <property type="entry name" value="Winged helix' DNA-binding domain"/>
    <property type="match status" value="1"/>
</dbReference>
<dbReference type="InterPro" id="IPR036388">
    <property type="entry name" value="WH-like_DNA-bd_sf"/>
</dbReference>
<dbReference type="InterPro" id="IPR011991">
    <property type="entry name" value="ArsR-like_HTH"/>
</dbReference>
<dbReference type="RefSeq" id="WP_210656755.1">
    <property type="nucleotide sequence ID" value="NZ_JAGKQQ010000001.1"/>
</dbReference>
<evidence type="ECO:0000256" key="2">
    <source>
        <dbReference type="ARBA" id="ARBA00023125"/>
    </source>
</evidence>
<dbReference type="PROSITE" id="PS50987">
    <property type="entry name" value="HTH_ARSR_2"/>
    <property type="match status" value="1"/>
</dbReference>
<dbReference type="CDD" id="cd00090">
    <property type="entry name" value="HTH_ARSR"/>
    <property type="match status" value="1"/>
</dbReference>
<protein>
    <submittedName>
        <fullName evidence="5">Winged helix-turn-helix transcriptional regulator</fullName>
    </submittedName>
</protein>
<feature type="domain" description="HTH arsR-type" evidence="4">
    <location>
        <begin position="3"/>
        <end position="96"/>
    </location>
</feature>
<comment type="caution">
    <text evidence="5">The sequence shown here is derived from an EMBL/GenBank/DDBJ whole genome shotgun (WGS) entry which is preliminary data.</text>
</comment>
<evidence type="ECO:0000313" key="5">
    <source>
        <dbReference type="EMBL" id="MBP3957570.1"/>
    </source>
</evidence>
<evidence type="ECO:0000313" key="6">
    <source>
        <dbReference type="Proteomes" id="UP000676565"/>
    </source>
</evidence>
<keyword evidence="1" id="KW-0805">Transcription regulation</keyword>
<dbReference type="InterPro" id="IPR036390">
    <property type="entry name" value="WH_DNA-bd_sf"/>
</dbReference>
<evidence type="ECO:0000259" key="4">
    <source>
        <dbReference type="PROSITE" id="PS50987"/>
    </source>
</evidence>
<evidence type="ECO:0000256" key="3">
    <source>
        <dbReference type="ARBA" id="ARBA00023163"/>
    </source>
</evidence>
<accession>A0ABS5BV94</accession>
<dbReference type="Gene3D" id="1.10.10.10">
    <property type="entry name" value="Winged helix-like DNA-binding domain superfamily/Winged helix DNA-binding domain"/>
    <property type="match status" value="1"/>
</dbReference>
<keyword evidence="2" id="KW-0238">DNA-binding</keyword>
<dbReference type="PANTHER" id="PTHR43132">
    <property type="entry name" value="ARSENICAL RESISTANCE OPERON REPRESSOR ARSR-RELATED"/>
    <property type="match status" value="1"/>
</dbReference>
<dbReference type="PRINTS" id="PR00778">
    <property type="entry name" value="HTHARSR"/>
</dbReference>
<keyword evidence="6" id="KW-1185">Reference proteome</keyword>
<gene>
    <name evidence="5" type="ORF">J8F10_20165</name>
</gene>
<dbReference type="SMART" id="SM00418">
    <property type="entry name" value="HTH_ARSR"/>
    <property type="match status" value="1"/>
</dbReference>
<dbReference type="PANTHER" id="PTHR43132:SF6">
    <property type="entry name" value="HTH-TYPE TRANSCRIPTIONAL REPRESSOR CZRA"/>
    <property type="match status" value="1"/>
</dbReference>
<sequence>MARNAPDPKTQAAWLIAIGEPTRLALIRALVAGEKTVTNLARELGVEIVNISHHLSVMKDAGLVTVERDGRFMIYALVGAAVATGRLELTHPSGLQLRVPLE</sequence>
<dbReference type="Pfam" id="PF12840">
    <property type="entry name" value="HTH_20"/>
    <property type="match status" value="1"/>
</dbReference>